<feature type="domain" description="N-acetyltransferase" evidence="1">
    <location>
        <begin position="1"/>
        <end position="135"/>
    </location>
</feature>
<dbReference type="EMBL" id="JBDXSU010000014">
    <property type="protein sequence ID" value="MFB5191801.1"/>
    <property type="molecule type" value="Genomic_DNA"/>
</dbReference>
<proteinExistence type="predicted"/>
<dbReference type="InterPro" id="IPR016181">
    <property type="entry name" value="Acyl_CoA_acyltransferase"/>
</dbReference>
<dbReference type="EC" id="2.3.1.-" evidence="2"/>
<keyword evidence="2" id="KW-0808">Transferase</keyword>
<protein>
    <submittedName>
        <fullName evidence="2">GNAT family N-acetyltransferase</fullName>
        <ecNumber evidence="2">2.3.1.-</ecNumber>
    </submittedName>
</protein>
<comment type="caution">
    <text evidence="2">The sequence shown here is derived from an EMBL/GenBank/DDBJ whole genome shotgun (WGS) entry which is preliminary data.</text>
</comment>
<dbReference type="Proteomes" id="UP001579974">
    <property type="component" value="Unassembled WGS sequence"/>
</dbReference>
<organism evidence="2 3">
    <name type="scientific">Alicyclobacillus fastidiosus</name>
    <dbReference type="NCBI Taxonomy" id="392011"/>
    <lineage>
        <taxon>Bacteria</taxon>
        <taxon>Bacillati</taxon>
        <taxon>Bacillota</taxon>
        <taxon>Bacilli</taxon>
        <taxon>Bacillales</taxon>
        <taxon>Alicyclobacillaceae</taxon>
        <taxon>Alicyclobacillus</taxon>
    </lineage>
</organism>
<dbReference type="SUPFAM" id="SSF55729">
    <property type="entry name" value="Acyl-CoA N-acyltransferases (Nat)"/>
    <property type="match status" value="1"/>
</dbReference>
<evidence type="ECO:0000313" key="3">
    <source>
        <dbReference type="Proteomes" id="UP001579974"/>
    </source>
</evidence>
<dbReference type="RefSeq" id="WP_275476442.1">
    <property type="nucleotide sequence ID" value="NZ_CP162940.1"/>
</dbReference>
<keyword evidence="2" id="KW-0012">Acyltransferase</keyword>
<dbReference type="InterPro" id="IPR000182">
    <property type="entry name" value="GNAT_dom"/>
</dbReference>
<accession>A0ABV5AHS6</accession>
<sequence>MEHGWYERLENYFPEHELKSPAQMEELFEEHPAYLREQTDEYLIIYANFEEFIFIDYLLVNPKTRGGGVGTRVIEAFKRRGKTLLAEVEPATRANPDTEKRVHFYLKNGFRKAQNIDYTRETDDGTSYTMDIYYWSPSSTSERDILEQMQVVCDQIHNFHAKRHYGRLPADPDDVLTWKP</sequence>
<dbReference type="Gene3D" id="3.40.630.30">
    <property type="match status" value="1"/>
</dbReference>
<keyword evidence="3" id="KW-1185">Reference proteome</keyword>
<name>A0ABV5AHS6_9BACL</name>
<evidence type="ECO:0000313" key="2">
    <source>
        <dbReference type="EMBL" id="MFB5191801.1"/>
    </source>
</evidence>
<dbReference type="Pfam" id="PF13508">
    <property type="entry name" value="Acetyltransf_7"/>
    <property type="match status" value="1"/>
</dbReference>
<gene>
    <name evidence="2" type="ORF">KKP3000_000583</name>
</gene>
<evidence type="ECO:0000259" key="1">
    <source>
        <dbReference type="PROSITE" id="PS51186"/>
    </source>
</evidence>
<reference evidence="2 3" key="1">
    <citation type="journal article" date="2024" name="Int. J. Mol. Sci.">
        <title>Exploration of Alicyclobacillus spp. Genome in Search of Antibiotic Resistance.</title>
        <authorList>
            <person name="Bucka-Kolendo J."/>
            <person name="Kiousi D.E."/>
            <person name="Dekowska A."/>
            <person name="Mikolajczuk-Szczyrba A."/>
            <person name="Karadedos D.M."/>
            <person name="Michael P."/>
            <person name="Galanis A."/>
            <person name="Sokolowska B."/>
        </authorList>
    </citation>
    <scope>NUCLEOTIDE SEQUENCE [LARGE SCALE GENOMIC DNA]</scope>
    <source>
        <strain evidence="2 3">KKP 3000</strain>
    </source>
</reference>
<dbReference type="GO" id="GO:0016746">
    <property type="term" value="F:acyltransferase activity"/>
    <property type="evidence" value="ECO:0007669"/>
    <property type="project" value="UniProtKB-KW"/>
</dbReference>
<dbReference type="PROSITE" id="PS51186">
    <property type="entry name" value="GNAT"/>
    <property type="match status" value="1"/>
</dbReference>